<evidence type="ECO:0000256" key="1">
    <source>
        <dbReference type="SAM" id="Coils"/>
    </source>
</evidence>
<gene>
    <name evidence="3" type="ORF">NCTC10186_00601</name>
</gene>
<evidence type="ECO:0000256" key="2">
    <source>
        <dbReference type="SAM" id="Phobius"/>
    </source>
</evidence>
<sequence>MKQIWKYSSFLNRVNLLRKTTWIIPLVYFVLFLITTILLGTLKININNNLIIYIFAFITILFTIFYSSLIYINIFKELENDGLEILTLSKPISRNKIYLGKSFYLILFSLVFAIALGLLNTLLLISLKLFSQILLYLGISVITYFLIFNFIGSIASLIAYKTNTKIAMTIPFIVSTPLMIGGTILNSYSTSISNNFNYYLNLKYQHNLSGKISNAEEFYLNNNQDNLFFVPNGYENDSFSKNQKDFFNEIYKLSANASKELNLYSWLAVPYQFLDIFNTSDKNIFNNNIKQNNLENVLFYKNNDSYLFNYKLKDKANLATKALFEVNDESVEKFIVPGALKNQTLRDGYSNTNIIYAREGASDFKQIFPEDKYVFAASDNLVGELKWEYIKEILENKDFQKYAQNFFEQFTKNQINDLNELKQQILTKLENQINDEQAFLNTYANNFVTAFNPIAIENKQIKTTTEKKIYLATAMLYYAYFSFNNSQIVQAILINPDLEKNYEQDKLTLLIGKFKYKIGGYSSYTPVQEVSTINDEQKVIIRYNLEESNNFLFQEVANVYELERSNLVVSKWGYIGLWTLITALLIAFNTYKYNKKDYK</sequence>
<evidence type="ECO:0000313" key="4">
    <source>
        <dbReference type="Proteomes" id="UP000289862"/>
    </source>
</evidence>
<feature type="transmembrane region" description="Helical" evidence="2">
    <location>
        <begin position="21"/>
        <end position="44"/>
    </location>
</feature>
<feature type="transmembrane region" description="Helical" evidence="2">
    <location>
        <begin position="133"/>
        <end position="159"/>
    </location>
</feature>
<keyword evidence="2" id="KW-0812">Transmembrane</keyword>
<feature type="transmembrane region" description="Helical" evidence="2">
    <location>
        <begin position="572"/>
        <end position="591"/>
    </location>
</feature>
<proteinExistence type="predicted"/>
<keyword evidence="3" id="KW-0614">Plasmid</keyword>
<feature type="coiled-coil region" evidence="1">
    <location>
        <begin position="412"/>
        <end position="446"/>
    </location>
</feature>
<geneLocation type="plasmid" evidence="3 4">
    <name>2</name>
</geneLocation>
<keyword evidence="2" id="KW-1133">Transmembrane helix</keyword>
<feature type="transmembrane region" description="Helical" evidence="2">
    <location>
        <begin position="103"/>
        <end position="127"/>
    </location>
</feature>
<dbReference type="OrthoDB" id="401337at2"/>
<feature type="transmembrane region" description="Helical" evidence="2">
    <location>
        <begin position="50"/>
        <end position="72"/>
    </location>
</feature>
<feature type="transmembrane region" description="Helical" evidence="2">
    <location>
        <begin position="166"/>
        <end position="185"/>
    </location>
</feature>
<name>A0A449B050_9BACT</name>
<reference evidence="3 4" key="1">
    <citation type="submission" date="2019-01" db="EMBL/GenBank/DDBJ databases">
        <authorList>
            <consortium name="Pathogen Informatics"/>
        </authorList>
    </citation>
    <scope>NUCLEOTIDE SEQUENCE [LARGE SCALE GENOMIC DNA]</scope>
    <source>
        <strain evidence="3 4">NCTC10186</strain>
        <plasmid evidence="4">2</plasmid>
    </source>
</reference>
<evidence type="ECO:0000313" key="3">
    <source>
        <dbReference type="EMBL" id="VEU73112.1"/>
    </source>
</evidence>
<keyword evidence="1" id="KW-0175">Coiled coil</keyword>
<dbReference type="RefSeq" id="WP_119572240.1">
    <property type="nucleotide sequence ID" value="NZ_QXGN01000042.1"/>
</dbReference>
<dbReference type="AlphaFoldDB" id="A0A449B050"/>
<dbReference type="Proteomes" id="UP000289862">
    <property type="component" value="Plasmid 2"/>
</dbReference>
<dbReference type="KEGG" id="mgal:NCTC10186_00601"/>
<protein>
    <submittedName>
        <fullName evidence="3">ABC-type transport system involved in multi-copper enzyme maturation, permease component</fullName>
    </submittedName>
</protein>
<keyword evidence="4" id="KW-1185">Reference proteome</keyword>
<keyword evidence="2" id="KW-0472">Membrane</keyword>
<organism evidence="3 4">
    <name type="scientific">Mycoplasmopsis gallopavonis</name>
    <dbReference type="NCBI Taxonomy" id="76629"/>
    <lineage>
        <taxon>Bacteria</taxon>
        <taxon>Bacillati</taxon>
        <taxon>Mycoplasmatota</taxon>
        <taxon>Mycoplasmoidales</taxon>
        <taxon>Metamycoplasmataceae</taxon>
        <taxon>Mycoplasmopsis</taxon>
    </lineage>
</organism>
<dbReference type="EMBL" id="LR215032">
    <property type="protein sequence ID" value="VEU73112.1"/>
    <property type="molecule type" value="Genomic_DNA"/>
</dbReference>
<accession>A0A449B050</accession>